<dbReference type="SMART" id="SM00812">
    <property type="entry name" value="Alpha_L_fucos"/>
    <property type="match status" value="1"/>
</dbReference>
<dbReference type="RefSeq" id="WP_021687049.1">
    <property type="nucleotide sequence ID" value="NZ_KI260564.1"/>
</dbReference>
<evidence type="ECO:0000313" key="8">
    <source>
        <dbReference type="EMBL" id="ERJ93542.1"/>
    </source>
</evidence>
<keyword evidence="4" id="KW-0732">Signal</keyword>
<dbReference type="Pfam" id="PF01120">
    <property type="entry name" value="Alpha_L_fucos"/>
    <property type="match status" value="1"/>
</dbReference>
<dbReference type="InterPro" id="IPR017853">
    <property type="entry name" value="GH"/>
</dbReference>
<accession>A0ABN0NZM9</accession>
<name>A0ABN0NZM9_TRELE</name>
<evidence type="ECO:0000259" key="7">
    <source>
        <dbReference type="Pfam" id="PF01120"/>
    </source>
</evidence>
<comment type="caution">
    <text evidence="8">The sequence shown here is derived from an EMBL/GenBank/DDBJ whole genome shotgun (WGS) entry which is preliminary data.</text>
</comment>
<dbReference type="PANTHER" id="PTHR10030:SF37">
    <property type="entry name" value="ALPHA-L-FUCOSIDASE-RELATED"/>
    <property type="match status" value="1"/>
</dbReference>
<dbReference type="PIRSF" id="PIRSF001092">
    <property type="entry name" value="Alpha-L-fucosidase"/>
    <property type="match status" value="1"/>
</dbReference>
<comment type="function">
    <text evidence="1">Alpha-L-fucosidase is responsible for hydrolyzing the alpha-1,6-linked fucose joined to the reducing-end N-acetylglucosamine of the carbohydrate moieties of glycoproteins.</text>
</comment>
<protein>
    <recommendedName>
        <fullName evidence="3">alpha-L-fucosidase</fullName>
        <ecNumber evidence="3">3.2.1.51</ecNumber>
    </recommendedName>
</protein>
<dbReference type="Proteomes" id="UP000016649">
    <property type="component" value="Unassembled WGS sequence"/>
</dbReference>
<dbReference type="EC" id="3.2.1.51" evidence="3"/>
<dbReference type="InterPro" id="IPR016286">
    <property type="entry name" value="FUC_metazoa-typ"/>
</dbReference>
<reference evidence="8 9" key="1">
    <citation type="submission" date="2013-08" db="EMBL/GenBank/DDBJ databases">
        <authorList>
            <person name="Weinstock G."/>
            <person name="Sodergren E."/>
            <person name="Wylie T."/>
            <person name="Fulton L."/>
            <person name="Fulton R."/>
            <person name="Fronick C."/>
            <person name="O'Laughlin M."/>
            <person name="Godfrey J."/>
            <person name="Miner T."/>
            <person name="Herter B."/>
            <person name="Appelbaum E."/>
            <person name="Cordes M."/>
            <person name="Lek S."/>
            <person name="Wollam A."/>
            <person name="Pepin K.H."/>
            <person name="Palsikar V.B."/>
            <person name="Mitreva M."/>
            <person name="Wilson R.K."/>
        </authorList>
    </citation>
    <scope>NUCLEOTIDE SEQUENCE [LARGE SCALE GENOMIC DNA]</scope>
    <source>
        <strain evidence="8 9">ATCC 700332</strain>
    </source>
</reference>
<feature type="domain" description="Glycoside hydrolase family 29 N-terminal" evidence="7">
    <location>
        <begin position="2"/>
        <end position="314"/>
    </location>
</feature>
<dbReference type="Gene3D" id="3.20.20.80">
    <property type="entry name" value="Glycosidases"/>
    <property type="match status" value="1"/>
</dbReference>
<keyword evidence="5" id="KW-0378">Hydrolase</keyword>
<dbReference type="EMBL" id="AWVH01000024">
    <property type="protein sequence ID" value="ERJ93542.1"/>
    <property type="molecule type" value="Genomic_DNA"/>
</dbReference>
<evidence type="ECO:0000256" key="1">
    <source>
        <dbReference type="ARBA" id="ARBA00004071"/>
    </source>
</evidence>
<comment type="similarity">
    <text evidence="2">Belongs to the glycosyl hydrolase 29 family.</text>
</comment>
<evidence type="ECO:0000256" key="4">
    <source>
        <dbReference type="ARBA" id="ARBA00022729"/>
    </source>
</evidence>
<evidence type="ECO:0000256" key="5">
    <source>
        <dbReference type="ARBA" id="ARBA00022801"/>
    </source>
</evidence>
<organism evidence="8 9">
    <name type="scientific">Treponema lecithinolyticum ATCC 700332</name>
    <dbReference type="NCBI Taxonomy" id="1321815"/>
    <lineage>
        <taxon>Bacteria</taxon>
        <taxon>Pseudomonadati</taxon>
        <taxon>Spirochaetota</taxon>
        <taxon>Spirochaetia</taxon>
        <taxon>Spirochaetales</taxon>
        <taxon>Treponemataceae</taxon>
        <taxon>Treponema</taxon>
    </lineage>
</organism>
<evidence type="ECO:0000313" key="9">
    <source>
        <dbReference type="Proteomes" id="UP000016649"/>
    </source>
</evidence>
<gene>
    <name evidence="8" type="ORF">HMPREF9193_00831</name>
</gene>
<dbReference type="PANTHER" id="PTHR10030">
    <property type="entry name" value="ALPHA-L-FUCOSIDASE"/>
    <property type="match status" value="1"/>
</dbReference>
<dbReference type="InterPro" id="IPR000933">
    <property type="entry name" value="Glyco_hydro_29"/>
</dbReference>
<proteinExistence type="inferred from homology"/>
<keyword evidence="9" id="KW-1185">Reference proteome</keyword>
<dbReference type="PRINTS" id="PR00741">
    <property type="entry name" value="GLHYDRLASE29"/>
</dbReference>
<dbReference type="SUPFAM" id="SSF51445">
    <property type="entry name" value="(Trans)glycosidases"/>
    <property type="match status" value="1"/>
</dbReference>
<keyword evidence="6" id="KW-0326">Glycosidase</keyword>
<dbReference type="InterPro" id="IPR057739">
    <property type="entry name" value="Glyco_hydro_29_N"/>
</dbReference>
<evidence type="ECO:0000256" key="6">
    <source>
        <dbReference type="ARBA" id="ARBA00023295"/>
    </source>
</evidence>
<evidence type="ECO:0000256" key="3">
    <source>
        <dbReference type="ARBA" id="ARBA00012662"/>
    </source>
</evidence>
<evidence type="ECO:0000256" key="2">
    <source>
        <dbReference type="ARBA" id="ARBA00007951"/>
    </source>
</evidence>
<sequence>MQEWFHNAKLGLFIHYGIYAVKGISESWSFYNGSIPYDEYMKQLDDFSASQLDMDSWAQLAEDMGARYAVLTTKHHDGVALFNTAYSDLNTVKRTRAARDIVKEYTDSFRKKGIRVGLYYSLIDWSHPDYPSVYQDNKIPEHPEQSNPFSNPLTGKEDEERWQRFLQFDRNQLAELLQNYGKIDLLWFDGDWERSAAQWGLPEFKNYLLSFQKDLIINSRLRGYGDYDTPEQGLPVIPPKRIWEFCMTINDSWGYQGGDNHYKSLHQILRIFTDCISKGGNLLLDIGPREDGTIDERQVTVLKELGAFIRKNAEAVYDTQAGIPLEYFAGSSTLSKDKKTLYLFVAGVPAEGVCIKGLCSKIKSVTCLHNGNPLRWDIYGGAPWHGIPGLTWIFLTAENCSSDMTVVKICFDEAVCLYTPEHNQ</sequence>